<proteinExistence type="predicted"/>
<evidence type="ECO:0000259" key="1">
    <source>
        <dbReference type="PROSITE" id="PS50280"/>
    </source>
</evidence>
<dbReference type="SUPFAM" id="SSF82199">
    <property type="entry name" value="SET domain"/>
    <property type="match status" value="1"/>
</dbReference>
<organism evidence="2 3">
    <name type="scientific">Melanomma pulvis-pyrius CBS 109.77</name>
    <dbReference type="NCBI Taxonomy" id="1314802"/>
    <lineage>
        <taxon>Eukaryota</taxon>
        <taxon>Fungi</taxon>
        <taxon>Dikarya</taxon>
        <taxon>Ascomycota</taxon>
        <taxon>Pezizomycotina</taxon>
        <taxon>Dothideomycetes</taxon>
        <taxon>Pleosporomycetidae</taxon>
        <taxon>Pleosporales</taxon>
        <taxon>Melanommataceae</taxon>
        <taxon>Melanomma</taxon>
    </lineage>
</organism>
<dbReference type="InterPro" id="IPR011990">
    <property type="entry name" value="TPR-like_helical_dom_sf"/>
</dbReference>
<dbReference type="Gene3D" id="2.170.270.10">
    <property type="entry name" value="SET domain"/>
    <property type="match status" value="1"/>
</dbReference>
<dbReference type="CDD" id="cd20071">
    <property type="entry name" value="SET_SMYD"/>
    <property type="match status" value="1"/>
</dbReference>
<dbReference type="PANTHER" id="PTHR47332:SF4">
    <property type="entry name" value="SET DOMAIN-CONTAINING PROTEIN 5"/>
    <property type="match status" value="1"/>
</dbReference>
<reference evidence="2" key="1">
    <citation type="journal article" date="2020" name="Stud. Mycol.">
        <title>101 Dothideomycetes genomes: a test case for predicting lifestyles and emergence of pathogens.</title>
        <authorList>
            <person name="Haridas S."/>
            <person name="Albert R."/>
            <person name="Binder M."/>
            <person name="Bloem J."/>
            <person name="Labutti K."/>
            <person name="Salamov A."/>
            <person name="Andreopoulos B."/>
            <person name="Baker S."/>
            <person name="Barry K."/>
            <person name="Bills G."/>
            <person name="Bluhm B."/>
            <person name="Cannon C."/>
            <person name="Castanera R."/>
            <person name="Culley D."/>
            <person name="Daum C."/>
            <person name="Ezra D."/>
            <person name="Gonzalez J."/>
            <person name="Henrissat B."/>
            <person name="Kuo A."/>
            <person name="Liang C."/>
            <person name="Lipzen A."/>
            <person name="Lutzoni F."/>
            <person name="Magnuson J."/>
            <person name="Mondo S."/>
            <person name="Nolan M."/>
            <person name="Ohm R."/>
            <person name="Pangilinan J."/>
            <person name="Park H.-J."/>
            <person name="Ramirez L."/>
            <person name="Alfaro M."/>
            <person name="Sun H."/>
            <person name="Tritt A."/>
            <person name="Yoshinaga Y."/>
            <person name="Zwiers L.-H."/>
            <person name="Turgeon B."/>
            <person name="Goodwin S."/>
            <person name="Spatafora J."/>
            <person name="Crous P."/>
            <person name="Grigoriev I."/>
        </authorList>
    </citation>
    <scope>NUCLEOTIDE SEQUENCE</scope>
    <source>
        <strain evidence="2">CBS 109.77</strain>
    </source>
</reference>
<evidence type="ECO:0000313" key="2">
    <source>
        <dbReference type="EMBL" id="KAF2789412.1"/>
    </source>
</evidence>
<dbReference type="AlphaFoldDB" id="A0A6A6WZ91"/>
<dbReference type="InterPro" id="IPR001214">
    <property type="entry name" value="SET_dom"/>
</dbReference>
<protein>
    <submittedName>
        <fullName evidence="2">SET domain-containing protein</fullName>
    </submittedName>
</protein>
<dbReference type="SMART" id="SM00317">
    <property type="entry name" value="SET"/>
    <property type="match status" value="1"/>
</dbReference>
<dbReference type="OrthoDB" id="265717at2759"/>
<name>A0A6A6WZ91_9PLEO</name>
<keyword evidence="3" id="KW-1185">Reference proteome</keyword>
<dbReference type="EMBL" id="MU002140">
    <property type="protein sequence ID" value="KAF2789412.1"/>
    <property type="molecule type" value="Genomic_DNA"/>
</dbReference>
<gene>
    <name evidence="2" type="ORF">K505DRAFT_284465</name>
</gene>
<dbReference type="InterPro" id="IPR046341">
    <property type="entry name" value="SET_dom_sf"/>
</dbReference>
<dbReference type="Proteomes" id="UP000799757">
    <property type="component" value="Unassembled WGS sequence"/>
</dbReference>
<dbReference type="Pfam" id="PF00856">
    <property type="entry name" value="SET"/>
    <property type="match status" value="1"/>
</dbReference>
<dbReference type="Gene3D" id="1.25.40.10">
    <property type="entry name" value="Tetratricopeptide repeat domain"/>
    <property type="match status" value="1"/>
</dbReference>
<dbReference type="PROSITE" id="PS50280">
    <property type="entry name" value="SET"/>
    <property type="match status" value="1"/>
</dbReference>
<feature type="domain" description="SET" evidence="1">
    <location>
        <begin position="150"/>
        <end position="290"/>
    </location>
</feature>
<dbReference type="InterPro" id="IPR053185">
    <property type="entry name" value="SET_domain_protein"/>
</dbReference>
<evidence type="ECO:0000313" key="3">
    <source>
        <dbReference type="Proteomes" id="UP000799757"/>
    </source>
</evidence>
<dbReference type="PANTHER" id="PTHR47332">
    <property type="entry name" value="SET DOMAIN-CONTAINING PROTEIN 5"/>
    <property type="match status" value="1"/>
</dbReference>
<accession>A0A6A6WZ91</accession>
<sequence length="463" mass="51717">MGIDAGFDMVPRLSKGVVDKHNWDQFISSIKQHYRDDPQVETKPNYILFKAGERPKLPFEGHKFLRFSSKVSGAKAAATRAQSYIDTVTRVARVHFGSRVQCWNDGADRYGTYDWGEVNESIESYEQPESHTSIASFLTGSDPIKELGIPVFEIKTIPGKGRGLIARFNISKGTRILCEEPLITTRPMPPSELELFLAARLKALPRVSQRQYLSLHNNYPGKYPFANTFKTNALPCGAGSIVGGVYPTICLINHSCIPNSHNSWDSNAKHETIYAIRPIKAGEEITIPYDKGGTSATRLAFLKEAFGFDCTCRGCSRPPSDLQASDARRLRIQSLDDAIGDPYRMQSRPRQSLRDCRSLLQALEEEYDGCAGALGARLYYDAFQVSIAHGDQARAGVFAERAYRARVVCEGEGSPETQRARALARRPADHNSFGLCSMKWKSTRGMVPEGLDTAQFERWLFRE</sequence>